<dbReference type="GO" id="GO:0008967">
    <property type="term" value="F:phosphoglycolate phosphatase activity"/>
    <property type="evidence" value="ECO:0007669"/>
    <property type="project" value="TreeGrafter"/>
</dbReference>
<proteinExistence type="predicted"/>
<dbReference type="InterPro" id="IPR023214">
    <property type="entry name" value="HAD_sf"/>
</dbReference>
<dbReference type="Pfam" id="PF13419">
    <property type="entry name" value="HAD_2"/>
    <property type="match status" value="1"/>
</dbReference>
<organism evidence="1 2">
    <name type="scientific">Cuneatibacter caecimuris</name>
    <dbReference type="NCBI Taxonomy" id="1796618"/>
    <lineage>
        <taxon>Bacteria</taxon>
        <taxon>Bacillati</taxon>
        <taxon>Bacillota</taxon>
        <taxon>Clostridia</taxon>
        <taxon>Lachnospirales</taxon>
        <taxon>Lachnospiraceae</taxon>
        <taxon>Cuneatibacter</taxon>
    </lineage>
</organism>
<dbReference type="InterPro" id="IPR036412">
    <property type="entry name" value="HAD-like_sf"/>
</dbReference>
<sequence length="205" mass="22990">MNLIFDIDGTLWDSTDTVADAWNQVVNELPELNLHFTGDQLKNLFGKPMDEICALAFPMLSREEGLALGDRCFSFENQYLYEHPGRMYPGVLRTLEHLAQSHSLYIVSNCQDGYIPAVLHGTGLSHLIRDSLCFGETGTCKAKTIRTLMQRHHLSEAWYIGDTQGDLDAAHGAGIPFVYCAYGFGDAEGYEKKIGRFEELMELFG</sequence>
<dbReference type="InterPro" id="IPR041492">
    <property type="entry name" value="HAD_2"/>
</dbReference>
<dbReference type="SFLD" id="SFLDG01129">
    <property type="entry name" value="C1.5:_HAD__Beta-PGM__Phosphata"/>
    <property type="match status" value="1"/>
</dbReference>
<dbReference type="Proteomes" id="UP000292927">
    <property type="component" value="Unassembled WGS sequence"/>
</dbReference>
<dbReference type="PANTHER" id="PTHR43434">
    <property type="entry name" value="PHOSPHOGLYCOLATE PHOSPHATASE"/>
    <property type="match status" value="1"/>
</dbReference>
<dbReference type="Gene3D" id="1.10.150.240">
    <property type="entry name" value="Putative phosphatase, domain 2"/>
    <property type="match status" value="1"/>
</dbReference>
<name>A0A4Q7NZD6_9FIRM</name>
<protein>
    <submittedName>
        <fullName evidence="1">Phosphoglycolate phosphatase</fullName>
    </submittedName>
</protein>
<dbReference type="AlphaFoldDB" id="A0A4Q7NZD6"/>
<dbReference type="PANTHER" id="PTHR43434:SF1">
    <property type="entry name" value="PHOSPHOGLYCOLATE PHOSPHATASE"/>
    <property type="match status" value="1"/>
</dbReference>
<dbReference type="GO" id="GO:0006281">
    <property type="term" value="P:DNA repair"/>
    <property type="evidence" value="ECO:0007669"/>
    <property type="project" value="TreeGrafter"/>
</dbReference>
<dbReference type="InterPro" id="IPR023198">
    <property type="entry name" value="PGP-like_dom2"/>
</dbReference>
<evidence type="ECO:0000313" key="2">
    <source>
        <dbReference type="Proteomes" id="UP000292927"/>
    </source>
</evidence>
<reference evidence="1 2" key="1">
    <citation type="submission" date="2019-02" db="EMBL/GenBank/DDBJ databases">
        <title>Genomic Encyclopedia of Type Strains, Phase IV (KMG-IV): sequencing the most valuable type-strain genomes for metagenomic binning, comparative biology and taxonomic classification.</title>
        <authorList>
            <person name="Goeker M."/>
        </authorList>
    </citation>
    <scope>NUCLEOTIDE SEQUENCE [LARGE SCALE GENOMIC DNA]</scope>
    <source>
        <strain evidence="1 2">DSM 29486</strain>
    </source>
</reference>
<accession>A0A4Q7NZD6</accession>
<gene>
    <name evidence="1" type="ORF">EV209_2989</name>
</gene>
<dbReference type="SUPFAM" id="SSF56784">
    <property type="entry name" value="HAD-like"/>
    <property type="match status" value="1"/>
</dbReference>
<dbReference type="RefSeq" id="WP_243647608.1">
    <property type="nucleotide sequence ID" value="NZ_SGXF01000008.1"/>
</dbReference>
<evidence type="ECO:0000313" key="1">
    <source>
        <dbReference type="EMBL" id="RZS92694.1"/>
    </source>
</evidence>
<dbReference type="SFLD" id="SFLDS00003">
    <property type="entry name" value="Haloacid_Dehalogenase"/>
    <property type="match status" value="1"/>
</dbReference>
<comment type="caution">
    <text evidence="1">The sequence shown here is derived from an EMBL/GenBank/DDBJ whole genome shotgun (WGS) entry which is preliminary data.</text>
</comment>
<dbReference type="InterPro" id="IPR050155">
    <property type="entry name" value="HAD-like_hydrolase_sf"/>
</dbReference>
<dbReference type="Gene3D" id="3.40.50.1000">
    <property type="entry name" value="HAD superfamily/HAD-like"/>
    <property type="match status" value="1"/>
</dbReference>
<keyword evidence="2" id="KW-1185">Reference proteome</keyword>
<dbReference type="EMBL" id="SGXF01000008">
    <property type="protein sequence ID" value="RZS92694.1"/>
    <property type="molecule type" value="Genomic_DNA"/>
</dbReference>